<dbReference type="Proteomes" id="UP000593566">
    <property type="component" value="Unassembled WGS sequence"/>
</dbReference>
<feature type="region of interest" description="Disordered" evidence="6">
    <location>
        <begin position="703"/>
        <end position="724"/>
    </location>
</feature>
<comment type="subcellular location">
    <subcellularLocation>
        <location evidence="1">Nucleus</location>
    </subcellularLocation>
</comment>
<evidence type="ECO:0000256" key="6">
    <source>
        <dbReference type="SAM" id="MobiDB-lite"/>
    </source>
</evidence>
<keyword evidence="2" id="KW-0678">Repressor</keyword>
<dbReference type="EMBL" id="JACCJB010000017">
    <property type="protein sequence ID" value="KAF6220176.1"/>
    <property type="molecule type" value="Genomic_DNA"/>
</dbReference>
<accession>A0A8H6F9Q6</accession>
<reference evidence="7 8" key="1">
    <citation type="journal article" date="2020" name="Genomics">
        <title>Complete, high-quality genomes from long-read metagenomic sequencing of two wolf lichen thalli reveals enigmatic genome architecture.</title>
        <authorList>
            <person name="McKenzie S.K."/>
            <person name="Walston R.F."/>
            <person name="Allen J.L."/>
        </authorList>
    </citation>
    <scope>NUCLEOTIDE SEQUENCE [LARGE SCALE GENOMIC DNA]</scope>
    <source>
        <strain evidence="7">WasteWater1</strain>
    </source>
</reference>
<comment type="caution">
    <text evidence="7">The sequence shown here is derived from an EMBL/GenBank/DDBJ whole genome shotgun (WGS) entry which is preliminary data.</text>
</comment>
<sequence>MATDTVVSVPTMVPQTMSSADLDNGTGVGDGEKLQAEEDDRSSSLSELGDRAGIEHSSRTGSEANDTEAETERLEDSPQKQRRHRDMVLSSTNSAHGEDRNQSVARVLSEKLASPGPKSKGERLEQTSDISSLEDSGEESGKDLSLTLSTPMKRKRSSFEQDSASDQDSMPEPSKKAIKLFDNNAAEASAKSGAEIAADVPAANGDLQVIAHSAMSPSNEEQPRKPQALPKQKHKKGKRKGKRTLNDEPANAEHAGSGAESTVEHGGNAEAMYSNEEDAPMENMAEGVEAENSLKMEELVEKKSAMDSLSAIERCFAKLRDKIYEERIAQCNHELAMLEQPVPIHPEMLAMKEVIDQRRDQKVEYENKLMKFKLMTLQRESIANKAQAHSQYMQTVREVRDSYLESLNKKYYQVQRERRSCEGDVPDYMYTFTTKRSQQITHQTAYNTEVSILAGVAKYVGFPAAPEISSARAKEIDDDLRSMGIAFGAAQNAQSHHAALRANLSATASFPRQRPGAEEHFLEQNPWANPQHPAHHQQRMHRQMSATPAFTPAGQRRLVDLTEPRGSASTIAEPQSGPSSSMAPTPATGEASKLVQSGRNPEMSEIIVDSTPSRVVNGSLLDSTPANLAMQESSRAKATKKDSPSLPKNMSTDSQTPSALPKPLPFMHTGGSAPGIRTSTPVRYPVIKAEDATVGSRHSPIPHQFHGAAPVSTASNGQMNRFAA</sequence>
<evidence type="ECO:0000256" key="2">
    <source>
        <dbReference type="ARBA" id="ARBA00022491"/>
    </source>
</evidence>
<feature type="compositionally biased region" description="Basic and acidic residues" evidence="6">
    <location>
        <begin position="48"/>
        <end position="58"/>
    </location>
</feature>
<feature type="region of interest" description="Disordered" evidence="6">
    <location>
        <begin position="207"/>
        <end position="266"/>
    </location>
</feature>
<dbReference type="Pfam" id="PF08598">
    <property type="entry name" value="Sds3"/>
    <property type="match status" value="1"/>
</dbReference>
<dbReference type="Gene3D" id="1.20.5.1500">
    <property type="match status" value="1"/>
</dbReference>
<dbReference type="RefSeq" id="XP_037149611.1">
    <property type="nucleotide sequence ID" value="XM_037294230.1"/>
</dbReference>
<gene>
    <name evidence="7" type="ORF">HO133_003307</name>
</gene>
<protein>
    <submittedName>
        <fullName evidence="7">Uncharacterized protein</fullName>
    </submittedName>
</protein>
<dbReference type="InterPro" id="IPR013907">
    <property type="entry name" value="Sds3"/>
</dbReference>
<keyword evidence="8" id="KW-1185">Reference proteome</keyword>
<feature type="compositionally biased region" description="Polar residues" evidence="6">
    <location>
        <begin position="567"/>
        <end position="583"/>
    </location>
</feature>
<dbReference type="GO" id="GO:0005654">
    <property type="term" value="C:nucleoplasm"/>
    <property type="evidence" value="ECO:0007669"/>
    <property type="project" value="UniProtKB-ARBA"/>
</dbReference>
<feature type="compositionally biased region" description="Basic residues" evidence="6">
    <location>
        <begin position="231"/>
        <end position="243"/>
    </location>
</feature>
<keyword evidence="3" id="KW-0805">Transcription regulation</keyword>
<name>A0A8H6F9Q6_9LECA</name>
<dbReference type="SMART" id="SM01401">
    <property type="entry name" value="Sds3"/>
    <property type="match status" value="1"/>
</dbReference>
<feature type="compositionally biased region" description="Polar residues" evidence="6">
    <location>
        <begin position="610"/>
        <end position="633"/>
    </location>
</feature>
<keyword evidence="4" id="KW-0804">Transcription</keyword>
<feature type="compositionally biased region" description="Basic and acidic residues" evidence="6">
    <location>
        <begin position="70"/>
        <end position="79"/>
    </location>
</feature>
<feature type="compositionally biased region" description="Polar residues" evidence="6">
    <location>
        <begin position="1"/>
        <end position="21"/>
    </location>
</feature>
<evidence type="ECO:0000313" key="8">
    <source>
        <dbReference type="Proteomes" id="UP000593566"/>
    </source>
</evidence>
<feature type="region of interest" description="Disordered" evidence="6">
    <location>
        <begin position="1"/>
        <end position="181"/>
    </location>
</feature>
<feature type="region of interest" description="Disordered" evidence="6">
    <location>
        <begin position="566"/>
        <end position="679"/>
    </location>
</feature>
<evidence type="ECO:0000256" key="5">
    <source>
        <dbReference type="ARBA" id="ARBA00023242"/>
    </source>
</evidence>
<evidence type="ECO:0000256" key="4">
    <source>
        <dbReference type="ARBA" id="ARBA00023163"/>
    </source>
</evidence>
<dbReference type="GeneID" id="59331718"/>
<keyword evidence="5" id="KW-0539">Nucleus</keyword>
<feature type="compositionally biased region" description="Polar residues" evidence="6">
    <location>
        <begin position="712"/>
        <end position="724"/>
    </location>
</feature>
<dbReference type="PANTHER" id="PTHR21964">
    <property type="entry name" value="BREAST CANCER METASTASIS-SUPPRESSOR 1"/>
    <property type="match status" value="1"/>
</dbReference>
<evidence type="ECO:0000256" key="3">
    <source>
        <dbReference type="ARBA" id="ARBA00023015"/>
    </source>
</evidence>
<evidence type="ECO:0000313" key="7">
    <source>
        <dbReference type="EMBL" id="KAF6220176.1"/>
    </source>
</evidence>
<proteinExistence type="predicted"/>
<organism evidence="7 8">
    <name type="scientific">Letharia lupina</name>
    <dbReference type="NCBI Taxonomy" id="560253"/>
    <lineage>
        <taxon>Eukaryota</taxon>
        <taxon>Fungi</taxon>
        <taxon>Dikarya</taxon>
        <taxon>Ascomycota</taxon>
        <taxon>Pezizomycotina</taxon>
        <taxon>Lecanoromycetes</taxon>
        <taxon>OSLEUM clade</taxon>
        <taxon>Lecanoromycetidae</taxon>
        <taxon>Lecanorales</taxon>
        <taxon>Lecanorineae</taxon>
        <taxon>Parmeliaceae</taxon>
        <taxon>Letharia</taxon>
    </lineage>
</organism>
<feature type="compositionally biased region" description="Polar residues" evidence="6">
    <location>
        <begin position="646"/>
        <end position="658"/>
    </location>
</feature>
<dbReference type="AlphaFoldDB" id="A0A8H6F9Q6"/>
<dbReference type="GO" id="GO:0010468">
    <property type="term" value="P:regulation of gene expression"/>
    <property type="evidence" value="ECO:0007669"/>
    <property type="project" value="UniProtKB-ARBA"/>
</dbReference>
<evidence type="ECO:0000256" key="1">
    <source>
        <dbReference type="ARBA" id="ARBA00004123"/>
    </source>
</evidence>